<feature type="compositionally biased region" description="Polar residues" evidence="3">
    <location>
        <begin position="83"/>
        <end position="106"/>
    </location>
</feature>
<dbReference type="SUPFAM" id="SSF49313">
    <property type="entry name" value="Cadherin-like"/>
    <property type="match status" value="3"/>
</dbReference>
<dbReference type="GO" id="GO:0005509">
    <property type="term" value="F:calcium ion binding"/>
    <property type="evidence" value="ECO:0007669"/>
    <property type="project" value="InterPro"/>
</dbReference>
<dbReference type="InterPro" id="IPR002126">
    <property type="entry name" value="Cadherin-like_dom"/>
</dbReference>
<dbReference type="GO" id="GO:0007156">
    <property type="term" value="P:homophilic cell adhesion via plasma membrane adhesion molecules"/>
    <property type="evidence" value="ECO:0007669"/>
    <property type="project" value="InterPro"/>
</dbReference>
<evidence type="ECO:0000313" key="5">
    <source>
        <dbReference type="EMBL" id="SDG72325.1"/>
    </source>
</evidence>
<evidence type="ECO:0000256" key="3">
    <source>
        <dbReference type="SAM" id="MobiDB-lite"/>
    </source>
</evidence>
<dbReference type="OrthoDB" id="5918572at2"/>
<sequence length="566" mass="59877">MNTANVSNIMLATIIIDVNGQIRTLAAGETPKPGEVIVELGEDLTSSEGIQVQLVETSGEANNISVDNEIAQLIEQIQAGEDPTQNPDLATAAGQNGSSPTGTGTVERTGAELLASTSFDTSGLESQGLSETQSLSLLELVSESLVVFEGTNLFEYFENSSVDDVLAVVNLELLEGEVPQYSIQFQPGDPLEGLFEINAQGEIHLTQEGVASFANDFELDANQHTITVLVTVGDQVTPIEITLSELDVDEPPVFVPPTDGDSYVFSYNENSLDSTVIGQVSATDPEAQTVSYSIAYGESDPLDGLFEINAEGEISLTAAGVTAFTNDYELASNIHNITVVATDPAGNSNQISVTLNELDINEPPVFVPPTEGDSYVFSYNENSFDSTVIGQVSASDPEAQTVSYSIAYGDNDPLDGLFEINAEGEISLTTAGVTAFTNDYELASNTHNITVVATDPAGNSNQISVTLNELDINEPPVFVPPTEGDSYVFSYNENSLDSTVIGQVSATDPEAQTVSYSIAYGESDPLDGLFEINDEGEISLTAAGVTAFTNDYELASNIHNITVVAT</sequence>
<dbReference type="PANTHER" id="PTHR24026">
    <property type="entry name" value="FAT ATYPICAL CADHERIN-RELATED"/>
    <property type="match status" value="1"/>
</dbReference>
<feature type="domain" description="Cadherin" evidence="4">
    <location>
        <begin position="483"/>
        <end position="566"/>
    </location>
</feature>
<dbReference type="InterPro" id="IPR015919">
    <property type="entry name" value="Cadherin-like_sf"/>
</dbReference>
<protein>
    <recommendedName>
        <fullName evidence="4">Cadherin domain-containing protein</fullName>
    </recommendedName>
</protein>
<dbReference type="SMART" id="SM00112">
    <property type="entry name" value="CA"/>
    <property type="match status" value="2"/>
</dbReference>
<reference evidence="5 6" key="1">
    <citation type="submission" date="2016-10" db="EMBL/GenBank/DDBJ databases">
        <authorList>
            <person name="de Groot N.N."/>
        </authorList>
    </citation>
    <scope>NUCLEOTIDE SEQUENCE [LARGE SCALE GENOMIC DNA]</scope>
    <source>
        <strain evidence="5 6">CGMCC 1.10228</strain>
    </source>
</reference>
<dbReference type="AlphaFoldDB" id="A0A1G7WK21"/>
<dbReference type="GO" id="GO:0005886">
    <property type="term" value="C:plasma membrane"/>
    <property type="evidence" value="ECO:0007669"/>
    <property type="project" value="UniProtKB-SubCell"/>
</dbReference>
<dbReference type="Proteomes" id="UP000198854">
    <property type="component" value="Unassembled WGS sequence"/>
</dbReference>
<keyword evidence="2" id="KW-1133">Transmembrane helix</keyword>
<evidence type="ECO:0000256" key="2">
    <source>
        <dbReference type="ARBA" id="ARBA00022989"/>
    </source>
</evidence>
<dbReference type="Gene3D" id="2.60.40.60">
    <property type="entry name" value="Cadherins"/>
    <property type="match status" value="3"/>
</dbReference>
<feature type="non-terminal residue" evidence="5">
    <location>
        <position position="566"/>
    </location>
</feature>
<keyword evidence="1" id="KW-0812">Transmembrane</keyword>
<feature type="region of interest" description="Disordered" evidence="3">
    <location>
        <begin position="82"/>
        <end position="106"/>
    </location>
</feature>
<dbReference type="PANTHER" id="PTHR24026:SF126">
    <property type="entry name" value="PROTOCADHERIN FAT 4"/>
    <property type="match status" value="1"/>
</dbReference>
<dbReference type="STRING" id="861298.SAMN04488136_1021"/>
<evidence type="ECO:0000313" key="6">
    <source>
        <dbReference type="Proteomes" id="UP000198854"/>
    </source>
</evidence>
<dbReference type="PROSITE" id="PS50268">
    <property type="entry name" value="CADHERIN_2"/>
    <property type="match status" value="4"/>
</dbReference>
<dbReference type="CDD" id="cd11304">
    <property type="entry name" value="Cadherin_repeat"/>
    <property type="match status" value="3"/>
</dbReference>
<keyword evidence="6" id="KW-1185">Reference proteome</keyword>
<accession>A0A1G7WK21</accession>
<name>A0A1G7WK21_9VIBR</name>
<evidence type="ECO:0000259" key="4">
    <source>
        <dbReference type="PROSITE" id="PS50268"/>
    </source>
</evidence>
<organism evidence="5 6">
    <name type="scientific">Vibrio xiamenensis</name>
    <dbReference type="NCBI Taxonomy" id="861298"/>
    <lineage>
        <taxon>Bacteria</taxon>
        <taxon>Pseudomonadati</taxon>
        <taxon>Pseudomonadota</taxon>
        <taxon>Gammaproteobacteria</taxon>
        <taxon>Vibrionales</taxon>
        <taxon>Vibrionaceae</taxon>
        <taxon>Vibrio</taxon>
    </lineage>
</organism>
<dbReference type="EMBL" id="FNDD01000002">
    <property type="protein sequence ID" value="SDG72325.1"/>
    <property type="molecule type" value="Genomic_DNA"/>
</dbReference>
<evidence type="ECO:0000256" key="1">
    <source>
        <dbReference type="ARBA" id="ARBA00022692"/>
    </source>
</evidence>
<gene>
    <name evidence="5" type="ORF">SAMN04488136_1021</name>
</gene>
<feature type="domain" description="Cadherin" evidence="4">
    <location>
        <begin position="181"/>
        <end position="254"/>
    </location>
</feature>
<proteinExistence type="predicted"/>
<feature type="domain" description="Cadherin" evidence="4">
    <location>
        <begin position="259"/>
        <end position="366"/>
    </location>
</feature>
<feature type="domain" description="Cadherin" evidence="4">
    <location>
        <begin position="371"/>
        <end position="478"/>
    </location>
</feature>
<keyword evidence="2" id="KW-0472">Membrane</keyword>